<name>A0A1G6KW51_9BURK</name>
<dbReference type="EMBL" id="FMYQ01000006">
    <property type="protein sequence ID" value="SDC35011.1"/>
    <property type="molecule type" value="Genomic_DNA"/>
</dbReference>
<evidence type="ECO:0000313" key="2">
    <source>
        <dbReference type="Proteomes" id="UP000198908"/>
    </source>
</evidence>
<dbReference type="InterPro" id="IPR010272">
    <property type="entry name" value="T6SS_TssF"/>
</dbReference>
<keyword evidence="2" id="KW-1185">Reference proteome</keyword>
<protein>
    <submittedName>
        <fullName evidence="1">Type VI secretion system protein ImpG</fullName>
    </submittedName>
</protein>
<dbReference type="PANTHER" id="PTHR35370">
    <property type="entry name" value="CYTOPLASMIC PROTEIN-RELATED-RELATED"/>
    <property type="match status" value="1"/>
</dbReference>
<sequence length="631" mass="69965">MSMDPRLLEYYNSELLYLRARVVEFARQHPKIARRLGLQAGDILDPYVERLVQAFCFIFARVRIQLDAAFPSFTGPLLEVVYPNYVAPTPSMAVARLHPDHSEGSLVKGFCVERGTAFTSRVPEGEVTPCGFRSGLSVMLWPLDQPQARITGVPPDIPGLEQFVAPGRPVKGALRLKLRTTGEVRMCDLQGLDELTFHLGGEESTASRLFELIHAAGLATVTGEPGTFSAAQRRFNVAGRDSIVPAGMEPGDSLLPAAWKKYHGHGLLHEFAACPARFWFFTLKGLAAGLRHIKGREAEIVVLLDRYPGELAARVDGRDFVLFATPVVNLFRRTTDPVEMPGTRGEFRLEADLLRPQDVEVHSINALYGQVAAESEKLGFEPLFQALNQDENSHGRYFTTRREHRLTGNSKRRYGTHTSYMATDTFVSLVDGSQSPYGEPVKYLSIDAWLTNRDLPNLLRCDGVNDLTPDISAPFRTAGLIRAPSAPRPPLAEREAAWLLIQQLNLNCLPYSDENAASGAHGLRDVLRLFNAPGDTRFARQIDSLTGLAARPVNRRLPGNDGIMFGRGIECSLTVDERGFDGHSPYLLGLILEHYLARNVPAHSFTQTVLYSQQRGRIATWPVRMGTREVA</sequence>
<dbReference type="PANTHER" id="PTHR35370:SF1">
    <property type="entry name" value="TYPE VI SECRETION SYSTEM COMPONENT TSSF1"/>
    <property type="match status" value="1"/>
</dbReference>
<accession>A0A1G6KW51</accession>
<dbReference type="PIRSF" id="PIRSF028304">
    <property type="entry name" value="UCP028304"/>
    <property type="match status" value="1"/>
</dbReference>
<gene>
    <name evidence="1" type="ORF">SAMN05421548_1065</name>
</gene>
<reference evidence="2" key="1">
    <citation type="submission" date="2016-09" db="EMBL/GenBank/DDBJ databases">
        <authorList>
            <person name="Varghese N."/>
            <person name="Submissions S."/>
        </authorList>
    </citation>
    <scope>NUCLEOTIDE SEQUENCE [LARGE SCALE GENOMIC DNA]</scope>
    <source>
        <strain evidence="2">TNe-862</strain>
    </source>
</reference>
<dbReference type="STRING" id="416944.SAMN05421548_1065"/>
<dbReference type="Pfam" id="PF05947">
    <property type="entry name" value="T6SS_TssF"/>
    <property type="match status" value="1"/>
</dbReference>
<dbReference type="Proteomes" id="UP000198908">
    <property type="component" value="Unassembled WGS sequence"/>
</dbReference>
<proteinExistence type="predicted"/>
<dbReference type="NCBIfam" id="TIGR03359">
    <property type="entry name" value="VI_chp_6"/>
    <property type="match status" value="1"/>
</dbReference>
<organism evidence="1 2">
    <name type="scientific">Paraburkholderia lycopersici</name>
    <dbReference type="NCBI Taxonomy" id="416944"/>
    <lineage>
        <taxon>Bacteria</taxon>
        <taxon>Pseudomonadati</taxon>
        <taxon>Pseudomonadota</taxon>
        <taxon>Betaproteobacteria</taxon>
        <taxon>Burkholderiales</taxon>
        <taxon>Burkholderiaceae</taxon>
        <taxon>Paraburkholderia</taxon>
    </lineage>
</organism>
<evidence type="ECO:0000313" key="1">
    <source>
        <dbReference type="EMBL" id="SDC35011.1"/>
    </source>
</evidence>
<dbReference type="AlphaFoldDB" id="A0A1G6KW51"/>